<name>A0ABW5P7D6_9BACL</name>
<protein>
    <recommendedName>
        <fullName evidence="3">Urease accessory protein UreD</fullName>
    </recommendedName>
</protein>
<dbReference type="Pfam" id="PF01774">
    <property type="entry name" value="UreD"/>
    <property type="match status" value="1"/>
</dbReference>
<proteinExistence type="inferred from homology"/>
<keyword evidence="3" id="KW-0996">Nickel insertion</keyword>
<evidence type="ECO:0000313" key="5">
    <source>
        <dbReference type="Proteomes" id="UP001597541"/>
    </source>
</evidence>
<comment type="caution">
    <text evidence="4">The sequence shown here is derived from an EMBL/GenBank/DDBJ whole genome shotgun (WGS) entry which is preliminary data.</text>
</comment>
<dbReference type="PANTHER" id="PTHR33643">
    <property type="entry name" value="UREASE ACCESSORY PROTEIN D"/>
    <property type="match status" value="1"/>
</dbReference>
<evidence type="ECO:0000256" key="1">
    <source>
        <dbReference type="ARBA" id="ARBA00007177"/>
    </source>
</evidence>
<keyword evidence="3" id="KW-0963">Cytoplasm</keyword>
<dbReference type="InterPro" id="IPR002669">
    <property type="entry name" value="UreD"/>
</dbReference>
<evidence type="ECO:0000256" key="2">
    <source>
        <dbReference type="ARBA" id="ARBA00023186"/>
    </source>
</evidence>
<evidence type="ECO:0000313" key="4">
    <source>
        <dbReference type="EMBL" id="MFD2610934.1"/>
    </source>
</evidence>
<reference evidence="5" key="1">
    <citation type="journal article" date="2019" name="Int. J. Syst. Evol. Microbiol.">
        <title>The Global Catalogue of Microorganisms (GCM) 10K type strain sequencing project: providing services to taxonomists for standard genome sequencing and annotation.</title>
        <authorList>
            <consortium name="The Broad Institute Genomics Platform"/>
            <consortium name="The Broad Institute Genome Sequencing Center for Infectious Disease"/>
            <person name="Wu L."/>
            <person name="Ma J."/>
        </authorList>
    </citation>
    <scope>NUCLEOTIDE SEQUENCE [LARGE SCALE GENOMIC DNA]</scope>
    <source>
        <strain evidence="5">KCTC 3950</strain>
    </source>
</reference>
<accession>A0ABW5P7D6</accession>
<keyword evidence="5" id="KW-1185">Reference proteome</keyword>
<comment type="function">
    <text evidence="3">Required for maturation of urease via the functional incorporation of the urease nickel metallocenter.</text>
</comment>
<dbReference type="EMBL" id="JBHUME010000002">
    <property type="protein sequence ID" value="MFD2610934.1"/>
    <property type="molecule type" value="Genomic_DNA"/>
</dbReference>
<sequence>MSINLLPTPTGRQSLLRGRFIRRGGKTVLTDRYHEAPLKISKTFELSGDGELLVYMMDASPGILDGDRYLIDMHLEPETKVYLTNQSHTKVHPTPRESSSLIQHFIVENGAVLEYFPEPLIPYAGSDFTAETRFDLRGNAVLLYGDIVTAGRLHHGEQFLYDKLDSRMEAHRDGRLVAWDRFCLMPKSDRYRELGAMENYSHSGSLWIMASGADETLLQEVRNAFPAKGLLIGGSLTAHGGMLVRMLGSQVWLLQETIHKLAGICRRTLLGKQPHLIRR</sequence>
<evidence type="ECO:0000256" key="3">
    <source>
        <dbReference type="HAMAP-Rule" id="MF_01384"/>
    </source>
</evidence>
<dbReference type="Proteomes" id="UP001597541">
    <property type="component" value="Unassembled WGS sequence"/>
</dbReference>
<organism evidence="4 5">
    <name type="scientific">Paenibacillus gansuensis</name>
    <dbReference type="NCBI Taxonomy" id="306542"/>
    <lineage>
        <taxon>Bacteria</taxon>
        <taxon>Bacillati</taxon>
        <taxon>Bacillota</taxon>
        <taxon>Bacilli</taxon>
        <taxon>Bacillales</taxon>
        <taxon>Paenibacillaceae</taxon>
        <taxon>Paenibacillus</taxon>
    </lineage>
</organism>
<keyword evidence="2 3" id="KW-0143">Chaperone</keyword>
<dbReference type="RefSeq" id="WP_377599117.1">
    <property type="nucleotide sequence ID" value="NZ_JBHUME010000002.1"/>
</dbReference>
<dbReference type="HAMAP" id="MF_01384">
    <property type="entry name" value="UreD"/>
    <property type="match status" value="1"/>
</dbReference>
<comment type="subcellular location">
    <subcellularLocation>
        <location evidence="3">Cytoplasm</location>
    </subcellularLocation>
</comment>
<dbReference type="PANTHER" id="PTHR33643:SF1">
    <property type="entry name" value="UREASE ACCESSORY PROTEIN D"/>
    <property type="match status" value="1"/>
</dbReference>
<comment type="similarity">
    <text evidence="1 3">Belongs to the UreD family.</text>
</comment>
<gene>
    <name evidence="3" type="primary">ureD</name>
    <name evidence="4" type="ORF">ACFSUF_00695</name>
</gene>
<comment type="subunit">
    <text evidence="3">UreD, UreF and UreG form a complex that acts as a GTP-hydrolysis-dependent molecular chaperone, activating the urease apoprotein by helping to assemble the nickel containing metallocenter of UreC. The UreE protein probably delivers the nickel.</text>
</comment>